<keyword evidence="11 13" id="KW-0961">Cell wall biogenesis/degradation</keyword>
<dbReference type="InterPro" id="IPR038063">
    <property type="entry name" value="Transpep_catalytic_dom"/>
</dbReference>
<dbReference type="Proteomes" id="UP000292452">
    <property type="component" value="Unassembled WGS sequence"/>
</dbReference>
<feature type="active site" description="Proton donor/acceptor" evidence="13">
    <location>
        <position position="359"/>
    </location>
</feature>
<dbReference type="Pfam" id="PF17964">
    <property type="entry name" value="Big_10"/>
    <property type="match status" value="1"/>
</dbReference>
<comment type="pathway">
    <text evidence="1 13">Cell wall biogenesis; peptidoglycan biosynthesis.</text>
</comment>
<gene>
    <name evidence="17" type="ORF">EYS09_14590</name>
</gene>
<reference evidence="17 18" key="1">
    <citation type="submission" date="2019-02" db="EMBL/GenBank/DDBJ databases">
        <title>Draft Genome Sequence of Streptomyces sp. AM-2504, identified by 16S rRNA comparative analysis as a Streptomyces Kasugaensis strain.</title>
        <authorList>
            <person name="Napolioni V."/>
            <person name="Giuliodori A.M."/>
            <person name="Spurio R."/>
            <person name="Fabbretti A."/>
        </authorList>
    </citation>
    <scope>NUCLEOTIDE SEQUENCE [LARGE SCALE GENOMIC DNA]</scope>
    <source>
        <strain evidence="17 18">AM-2504</strain>
    </source>
</reference>
<evidence type="ECO:0000256" key="15">
    <source>
        <dbReference type="SAM" id="Phobius"/>
    </source>
</evidence>
<evidence type="ECO:0000256" key="8">
    <source>
        <dbReference type="ARBA" id="ARBA00023139"/>
    </source>
</evidence>
<dbReference type="RefSeq" id="WP_131123547.1">
    <property type="nucleotide sequence ID" value="NZ_SIXH01000105.1"/>
</dbReference>
<feature type="domain" description="L,D-TPase catalytic" evidence="16">
    <location>
        <begin position="279"/>
        <end position="409"/>
    </location>
</feature>
<keyword evidence="18" id="KW-1185">Reference proteome</keyword>
<dbReference type="PANTHER" id="PTHR30582:SF2">
    <property type="entry name" value="L,D-TRANSPEPTIDASE YCIB-RELATED"/>
    <property type="match status" value="1"/>
</dbReference>
<name>A0A4Q9HXD4_STRKA</name>
<evidence type="ECO:0000256" key="10">
    <source>
        <dbReference type="ARBA" id="ARBA00023315"/>
    </source>
</evidence>
<sequence>MTGQEQDRPQDHPGDRPRGHPRAGLNGGPDDRPGPRPAARPPRTAPRRARTAVVLVIALVGMVAGGCGIAEVVARVLGSQEKIIVTPDDGAQGVRRRERFEVRVADGRLERVEAKRTGGDGQEPVAGRIATDGRSWRPTPGPLDIGTRYTVDAVAVDGEGRRVARHTTFTTTMPPHRFIGFFKPENNATVGTGMIVSLEFNRRIADRAAVERAITVTANPRVEIAAHWFGARRLDFRPREPWRPGTEVTVDLRLRNLKAGPGAYGTQRKTVHFRIGRDQTSVVDVAAHTLTVRRAGRVTERLPVTAGDTDNPTYSGKMVILERHKVTRMDGKTVGFVGEYNIPDVPHAMRLTRSGTFLHGNYWTEPEVFGDDNTSHGCIGLPDTKGGGRDTPAGRVFGQSLIGDIVEVRNSGERTVAPDNGLGGWNMPWQQWRAGTALG</sequence>
<dbReference type="Gene3D" id="2.60.40.3710">
    <property type="match status" value="1"/>
</dbReference>
<keyword evidence="8" id="KW-0564">Palmitate</keyword>
<evidence type="ECO:0000256" key="1">
    <source>
        <dbReference type="ARBA" id="ARBA00004752"/>
    </source>
</evidence>
<accession>A0A4Q9HXD4</accession>
<evidence type="ECO:0000256" key="7">
    <source>
        <dbReference type="ARBA" id="ARBA00023136"/>
    </source>
</evidence>
<dbReference type="CDD" id="cd16913">
    <property type="entry name" value="YkuD_like"/>
    <property type="match status" value="1"/>
</dbReference>
<keyword evidence="15" id="KW-1133">Transmembrane helix</keyword>
<dbReference type="AlphaFoldDB" id="A0A4Q9HXD4"/>
<feature type="compositionally biased region" description="Basic and acidic residues" evidence="14">
    <location>
        <begin position="1"/>
        <end position="18"/>
    </location>
</feature>
<evidence type="ECO:0000256" key="9">
    <source>
        <dbReference type="ARBA" id="ARBA00023288"/>
    </source>
</evidence>
<dbReference type="Pfam" id="PF03734">
    <property type="entry name" value="YkuD"/>
    <property type="match status" value="1"/>
</dbReference>
<evidence type="ECO:0000256" key="13">
    <source>
        <dbReference type="PROSITE-ProRule" id="PRU01373"/>
    </source>
</evidence>
<comment type="pathway">
    <text evidence="12">Glycan biosynthesis.</text>
</comment>
<dbReference type="EMBL" id="SIXH01000105">
    <property type="protein sequence ID" value="TBO58960.1"/>
    <property type="molecule type" value="Genomic_DNA"/>
</dbReference>
<dbReference type="SUPFAM" id="SSF141523">
    <property type="entry name" value="L,D-transpeptidase catalytic domain-like"/>
    <property type="match status" value="1"/>
</dbReference>
<keyword evidence="2" id="KW-1003">Cell membrane</keyword>
<dbReference type="InterPro" id="IPR041280">
    <property type="entry name" value="Big_10"/>
</dbReference>
<keyword evidence="9" id="KW-0449">Lipoprotein</keyword>
<evidence type="ECO:0000256" key="14">
    <source>
        <dbReference type="SAM" id="MobiDB-lite"/>
    </source>
</evidence>
<organism evidence="17 18">
    <name type="scientific">Streptomyces kasugaensis</name>
    <dbReference type="NCBI Taxonomy" id="1946"/>
    <lineage>
        <taxon>Bacteria</taxon>
        <taxon>Bacillati</taxon>
        <taxon>Actinomycetota</taxon>
        <taxon>Actinomycetes</taxon>
        <taxon>Kitasatosporales</taxon>
        <taxon>Streptomycetaceae</taxon>
        <taxon>Streptomyces</taxon>
    </lineage>
</organism>
<keyword evidence="15" id="KW-0812">Transmembrane</keyword>
<evidence type="ECO:0000313" key="17">
    <source>
        <dbReference type="EMBL" id="TBO58960.1"/>
    </source>
</evidence>
<comment type="caution">
    <text evidence="17">The sequence shown here is derived from an EMBL/GenBank/DDBJ whole genome shotgun (WGS) entry which is preliminary data.</text>
</comment>
<evidence type="ECO:0000256" key="11">
    <source>
        <dbReference type="ARBA" id="ARBA00023316"/>
    </source>
</evidence>
<keyword evidence="7 15" id="KW-0472">Membrane</keyword>
<keyword evidence="5 13" id="KW-0133">Cell shape</keyword>
<evidence type="ECO:0000256" key="6">
    <source>
        <dbReference type="ARBA" id="ARBA00022984"/>
    </source>
</evidence>
<dbReference type="Gene3D" id="2.60.40.3780">
    <property type="match status" value="1"/>
</dbReference>
<dbReference type="GO" id="GO:0016746">
    <property type="term" value="F:acyltransferase activity"/>
    <property type="evidence" value="ECO:0007669"/>
    <property type="project" value="UniProtKB-KW"/>
</dbReference>
<dbReference type="GO" id="GO:0005576">
    <property type="term" value="C:extracellular region"/>
    <property type="evidence" value="ECO:0007669"/>
    <property type="project" value="TreeGrafter"/>
</dbReference>
<feature type="transmembrane region" description="Helical" evidence="15">
    <location>
        <begin position="52"/>
        <end position="74"/>
    </location>
</feature>
<keyword evidence="4" id="KW-0732">Signal</keyword>
<dbReference type="PROSITE" id="PS52029">
    <property type="entry name" value="LD_TPASE"/>
    <property type="match status" value="1"/>
</dbReference>
<proteinExistence type="predicted"/>
<evidence type="ECO:0000256" key="5">
    <source>
        <dbReference type="ARBA" id="ARBA00022960"/>
    </source>
</evidence>
<evidence type="ECO:0000313" key="18">
    <source>
        <dbReference type="Proteomes" id="UP000292452"/>
    </source>
</evidence>
<dbReference type="InterPro" id="IPR005490">
    <property type="entry name" value="LD_TPept_cat_dom"/>
</dbReference>
<keyword evidence="6 13" id="KW-0573">Peptidoglycan synthesis</keyword>
<feature type="region of interest" description="Disordered" evidence="14">
    <location>
        <begin position="115"/>
        <end position="142"/>
    </location>
</feature>
<dbReference type="GO" id="GO:0008360">
    <property type="term" value="P:regulation of cell shape"/>
    <property type="evidence" value="ECO:0007669"/>
    <property type="project" value="UniProtKB-UniRule"/>
</dbReference>
<dbReference type="PANTHER" id="PTHR30582">
    <property type="entry name" value="L,D-TRANSPEPTIDASE"/>
    <property type="match status" value="1"/>
</dbReference>
<keyword evidence="3" id="KW-0808">Transferase</keyword>
<dbReference type="GO" id="GO:0018104">
    <property type="term" value="P:peptidoglycan-protein cross-linking"/>
    <property type="evidence" value="ECO:0007669"/>
    <property type="project" value="TreeGrafter"/>
</dbReference>
<evidence type="ECO:0000256" key="2">
    <source>
        <dbReference type="ARBA" id="ARBA00022475"/>
    </source>
</evidence>
<keyword evidence="10" id="KW-0012">Acyltransferase</keyword>
<feature type="compositionally biased region" description="Pro residues" evidence="14">
    <location>
        <begin position="35"/>
        <end position="44"/>
    </location>
</feature>
<dbReference type="FunFam" id="2.40.440.10:FF:000005">
    <property type="entry name" value="L,D-transpeptidase 2"/>
    <property type="match status" value="1"/>
</dbReference>
<dbReference type="GO" id="GO:0071972">
    <property type="term" value="F:peptidoglycan L,D-transpeptidase activity"/>
    <property type="evidence" value="ECO:0007669"/>
    <property type="project" value="TreeGrafter"/>
</dbReference>
<evidence type="ECO:0000259" key="16">
    <source>
        <dbReference type="PROSITE" id="PS52029"/>
    </source>
</evidence>
<evidence type="ECO:0000256" key="12">
    <source>
        <dbReference type="ARBA" id="ARBA00060592"/>
    </source>
</evidence>
<evidence type="ECO:0000256" key="3">
    <source>
        <dbReference type="ARBA" id="ARBA00022679"/>
    </source>
</evidence>
<dbReference type="InterPro" id="IPR050979">
    <property type="entry name" value="LD-transpeptidase"/>
</dbReference>
<protein>
    <submittedName>
        <fullName evidence="17">L,D-transpeptidase</fullName>
    </submittedName>
</protein>
<dbReference type="GO" id="GO:0071555">
    <property type="term" value="P:cell wall organization"/>
    <property type="evidence" value="ECO:0007669"/>
    <property type="project" value="UniProtKB-UniRule"/>
</dbReference>
<dbReference type="Gene3D" id="2.40.440.10">
    <property type="entry name" value="L,D-transpeptidase catalytic domain-like"/>
    <property type="match status" value="1"/>
</dbReference>
<dbReference type="UniPathway" id="UPA00219"/>
<feature type="region of interest" description="Disordered" evidence="14">
    <location>
        <begin position="1"/>
        <end position="48"/>
    </location>
</feature>
<feature type="active site" description="Nucleophile" evidence="13">
    <location>
        <position position="378"/>
    </location>
</feature>
<evidence type="ECO:0000256" key="4">
    <source>
        <dbReference type="ARBA" id="ARBA00022729"/>
    </source>
</evidence>